<evidence type="ECO:0000313" key="1">
    <source>
        <dbReference type="EMBL" id="MDQ0166349.1"/>
    </source>
</evidence>
<proteinExistence type="predicted"/>
<dbReference type="RefSeq" id="WP_307394481.1">
    <property type="nucleotide sequence ID" value="NZ_BAAADK010000020.1"/>
</dbReference>
<reference evidence="1 2" key="1">
    <citation type="submission" date="2023-07" db="EMBL/GenBank/DDBJ databases">
        <title>Genomic Encyclopedia of Type Strains, Phase IV (KMG-IV): sequencing the most valuable type-strain genomes for metagenomic binning, comparative biology and taxonomic classification.</title>
        <authorList>
            <person name="Goeker M."/>
        </authorList>
    </citation>
    <scope>NUCLEOTIDE SEQUENCE [LARGE SCALE GENOMIC DNA]</scope>
    <source>
        <strain evidence="1 2">DSM 12751</strain>
    </source>
</reference>
<comment type="caution">
    <text evidence="1">The sequence shown here is derived from an EMBL/GenBank/DDBJ whole genome shotgun (WGS) entry which is preliminary data.</text>
</comment>
<sequence>MRIENHVNTRIEPMKKENLGAQPKANFAQLVAQSSLRMQEGALQQLVNRIHDSGERLGKHMTMENLREYKKLVKQFLNEAVEYGIELQERQGFNSRGRPRSYKIVEEVDKKLIDLTNQILDDEKNQLEILSLVGDIKGLLINLYS</sequence>
<dbReference type="InterPro" id="IPR005585">
    <property type="entry name" value="DUF327"/>
</dbReference>
<dbReference type="SUPFAM" id="SSF158397">
    <property type="entry name" value="TM1646-like"/>
    <property type="match status" value="1"/>
</dbReference>
<gene>
    <name evidence="1" type="ORF">J2S11_002253</name>
</gene>
<dbReference type="Gene3D" id="1.20.120.490">
    <property type="entry name" value="Hypothetical protein TM1646-like domain"/>
    <property type="match status" value="1"/>
</dbReference>
<dbReference type="InterPro" id="IPR024042">
    <property type="entry name" value="TM1646-like_dom_sf"/>
</dbReference>
<evidence type="ECO:0000313" key="2">
    <source>
        <dbReference type="Proteomes" id="UP001235840"/>
    </source>
</evidence>
<name>A0ABT9VZE3_9BACI</name>
<dbReference type="Proteomes" id="UP001235840">
    <property type="component" value="Unassembled WGS sequence"/>
</dbReference>
<organism evidence="1 2">
    <name type="scientific">Caldalkalibacillus horti</name>
    <dbReference type="NCBI Taxonomy" id="77523"/>
    <lineage>
        <taxon>Bacteria</taxon>
        <taxon>Bacillati</taxon>
        <taxon>Bacillota</taxon>
        <taxon>Bacilli</taxon>
        <taxon>Bacillales</taxon>
        <taxon>Bacillaceae</taxon>
        <taxon>Caldalkalibacillus</taxon>
    </lineage>
</organism>
<protein>
    <submittedName>
        <fullName evidence="1">Uncharacterized protein YaaR (DUF327 family)</fullName>
    </submittedName>
</protein>
<dbReference type="EMBL" id="JAUSTY010000008">
    <property type="protein sequence ID" value="MDQ0166349.1"/>
    <property type="molecule type" value="Genomic_DNA"/>
</dbReference>
<dbReference type="Pfam" id="PF03885">
    <property type="entry name" value="DUF327"/>
    <property type="match status" value="1"/>
</dbReference>
<keyword evidence="2" id="KW-1185">Reference proteome</keyword>
<accession>A0ABT9VZE3</accession>